<organism evidence="2">
    <name type="scientific">Caldilineaceae bacterium SB0675_bin_29</name>
    <dbReference type="NCBI Taxonomy" id="2605266"/>
    <lineage>
        <taxon>Bacteria</taxon>
        <taxon>Bacillati</taxon>
        <taxon>Chloroflexota</taxon>
        <taxon>Caldilineae</taxon>
        <taxon>Caldilineales</taxon>
        <taxon>Caldilineaceae</taxon>
    </lineage>
</organism>
<evidence type="ECO:0000256" key="1">
    <source>
        <dbReference type="SAM" id="MobiDB-lite"/>
    </source>
</evidence>
<dbReference type="SUPFAM" id="SSF53254">
    <property type="entry name" value="Phosphoglycerate mutase-like"/>
    <property type="match status" value="1"/>
</dbReference>
<feature type="region of interest" description="Disordered" evidence="1">
    <location>
        <begin position="208"/>
        <end position="241"/>
    </location>
</feature>
<dbReference type="InterPro" id="IPR029033">
    <property type="entry name" value="His_PPase_superfam"/>
</dbReference>
<dbReference type="Pfam" id="PF00300">
    <property type="entry name" value="His_Phos_1"/>
    <property type="match status" value="1"/>
</dbReference>
<comment type="caution">
    <text evidence="2">The sequence shown here is derived from an EMBL/GenBank/DDBJ whole genome shotgun (WGS) entry which is preliminary data.</text>
</comment>
<dbReference type="Gene3D" id="3.40.50.1240">
    <property type="entry name" value="Phosphoglycerate mutase-like"/>
    <property type="match status" value="1"/>
</dbReference>
<dbReference type="AlphaFoldDB" id="A0A6B1G1T0"/>
<dbReference type="EMBL" id="VYDA01000203">
    <property type="protein sequence ID" value="MYH61195.1"/>
    <property type="molecule type" value="Genomic_DNA"/>
</dbReference>
<evidence type="ECO:0000313" key="2">
    <source>
        <dbReference type="EMBL" id="MYH61195.1"/>
    </source>
</evidence>
<accession>A0A6B1G1T0</accession>
<sequence>MPNIALAYSGTALTATKISRPRKLFLIAHACTRQVPDTDAALWQLNELGRKQAAALARQPFWDEVDRLLLSCEPKTRLTVAPLLQKKDLPVEQDDRFDELHRTPEWTDDYTARVAEVFRRPHESVAGWEPAAAALNRFCEGIDNWAARHPHETMALVGHGLTFSLYRAHLLGLSNVVLNDWRQLSFAAVACVQGGQIVEDFAVPHGVPHIPRGAPSPAADPEDGQTDSGLEEPSCPSVALE</sequence>
<name>A0A6B1G1T0_9CHLR</name>
<gene>
    <name evidence="2" type="ORF">F4148_05365</name>
</gene>
<reference evidence="2" key="1">
    <citation type="submission" date="2019-09" db="EMBL/GenBank/DDBJ databases">
        <title>Characterisation of the sponge microbiome using genome-centric metagenomics.</title>
        <authorList>
            <person name="Engelberts J.P."/>
            <person name="Robbins S.J."/>
            <person name="De Goeij J.M."/>
            <person name="Aranda M."/>
            <person name="Bell S.C."/>
            <person name="Webster N.S."/>
        </authorList>
    </citation>
    <scope>NUCLEOTIDE SEQUENCE</scope>
    <source>
        <strain evidence="2">SB0675_bin_29</strain>
    </source>
</reference>
<protein>
    <submittedName>
        <fullName evidence="2">Histidine phosphatase family protein</fullName>
    </submittedName>
</protein>
<proteinExistence type="predicted"/>
<dbReference type="InterPro" id="IPR013078">
    <property type="entry name" value="His_Pase_superF_clade-1"/>
</dbReference>